<proteinExistence type="predicted"/>
<dbReference type="EMBL" id="JAACFV010000073">
    <property type="protein sequence ID" value="KAF7507172.1"/>
    <property type="molecule type" value="Genomic_DNA"/>
</dbReference>
<gene>
    <name evidence="1" type="ORF">GJ744_010854</name>
</gene>
<accession>A0A8H7AHM4</accession>
<evidence type="ECO:0000313" key="1">
    <source>
        <dbReference type="EMBL" id="KAF7507172.1"/>
    </source>
</evidence>
<comment type="caution">
    <text evidence="1">The sequence shown here is derived from an EMBL/GenBank/DDBJ whole genome shotgun (WGS) entry which is preliminary data.</text>
</comment>
<keyword evidence="2" id="KW-1185">Reference proteome</keyword>
<evidence type="ECO:0000313" key="2">
    <source>
        <dbReference type="Proteomes" id="UP000606974"/>
    </source>
</evidence>
<organism evidence="1 2">
    <name type="scientific">Endocarpon pusillum</name>
    <dbReference type="NCBI Taxonomy" id="364733"/>
    <lineage>
        <taxon>Eukaryota</taxon>
        <taxon>Fungi</taxon>
        <taxon>Dikarya</taxon>
        <taxon>Ascomycota</taxon>
        <taxon>Pezizomycotina</taxon>
        <taxon>Eurotiomycetes</taxon>
        <taxon>Chaetothyriomycetidae</taxon>
        <taxon>Verrucariales</taxon>
        <taxon>Verrucariaceae</taxon>
        <taxon>Endocarpon</taxon>
    </lineage>
</organism>
<name>A0A8H7AHM4_9EURO</name>
<sequence length="94" mass="10072">MGCPLDGNNLVGHHPILDHVVRGLWALLLSLEGDKLSEVDAVAVEEFETSAENWSRGLSGFSDWAWHVQEKLAGSKLAGCKLAGCDPSSSTQLL</sequence>
<dbReference type="AlphaFoldDB" id="A0A8H7AHM4"/>
<protein>
    <submittedName>
        <fullName evidence="1">Uncharacterized protein</fullName>
    </submittedName>
</protein>
<dbReference type="Proteomes" id="UP000606974">
    <property type="component" value="Unassembled WGS sequence"/>
</dbReference>
<reference evidence="1" key="1">
    <citation type="submission" date="2020-02" db="EMBL/GenBank/DDBJ databases">
        <authorList>
            <person name="Palmer J.M."/>
        </authorList>
    </citation>
    <scope>NUCLEOTIDE SEQUENCE</scope>
    <source>
        <strain evidence="1">EPUS1.4</strain>
        <tissue evidence="1">Thallus</tissue>
    </source>
</reference>